<proteinExistence type="predicted"/>
<accession>A0ACB7J9N6</accession>
<evidence type="ECO:0000313" key="2">
    <source>
        <dbReference type="Proteomes" id="UP000824881"/>
    </source>
</evidence>
<dbReference type="EMBL" id="WQMT02000002">
    <property type="protein sequence ID" value="KAG9226774.1"/>
    <property type="molecule type" value="Genomic_DNA"/>
</dbReference>
<sequence length="379" mass="42199">MTPRTNPVDPDATPRPNRIRPSRTRNAGMRYPRNASKTSPTREASVQPRVARSNSEDSVVFKALLLELPEVPETVSFAKDGFSSHSSHAPKVKELEVEHSKQLHKVVPCPGIMDNLISKLRESLKACRQPSENDPFMSRLSVESRCAHLPGNICSEHDTESWVHSAILRPAIAVAQYLIYDDTTTRDFPNTSSVGGPAPVPDSVVFKLYRDADNAVAAVEFKTHVVLGIDWFDAIHKLLACAQDSPALGSAAKFHWPDREDTEFDKATLVLLQVWGQMRNWNVQYGILSSYEHTYFLFKPQAVSDALYITNGFKPDNSDLLPATVSFLALALGHYSLSDLRLPEPSTEHWNHASMANFESTGLVPSTYPPRAGNVNRRR</sequence>
<protein>
    <submittedName>
        <fullName evidence="1">Uncharacterized protein</fullName>
    </submittedName>
</protein>
<name>A0ACB7J9N6_PLECO</name>
<organism evidence="1 2">
    <name type="scientific">Pleurotus cornucopiae</name>
    <name type="common">Cornucopia mushroom</name>
    <dbReference type="NCBI Taxonomy" id="5321"/>
    <lineage>
        <taxon>Eukaryota</taxon>
        <taxon>Fungi</taxon>
        <taxon>Dikarya</taxon>
        <taxon>Basidiomycota</taxon>
        <taxon>Agaricomycotina</taxon>
        <taxon>Agaricomycetes</taxon>
        <taxon>Agaricomycetidae</taxon>
        <taxon>Agaricales</taxon>
        <taxon>Pleurotineae</taxon>
        <taxon>Pleurotaceae</taxon>
        <taxon>Pleurotus</taxon>
    </lineage>
</organism>
<gene>
    <name evidence="1" type="ORF">CCMSSC00406_0009672</name>
</gene>
<dbReference type="Proteomes" id="UP000824881">
    <property type="component" value="Unassembled WGS sequence"/>
</dbReference>
<evidence type="ECO:0000313" key="1">
    <source>
        <dbReference type="EMBL" id="KAG9226774.1"/>
    </source>
</evidence>
<keyword evidence="2" id="KW-1185">Reference proteome</keyword>
<reference evidence="1 2" key="1">
    <citation type="journal article" date="2021" name="Appl. Environ. Microbiol.">
        <title>Genetic linkage and physical mapping for an oyster mushroom Pleurotus cornucopiae and QTL analysis for the trait cap color.</title>
        <authorList>
            <person name="Zhang Y."/>
            <person name="Gao W."/>
            <person name="Sonnenberg A."/>
            <person name="Chen Q."/>
            <person name="Zhang J."/>
            <person name="Huang C."/>
        </authorList>
    </citation>
    <scope>NUCLEOTIDE SEQUENCE [LARGE SCALE GENOMIC DNA]</scope>
    <source>
        <strain evidence="1">CCMSSC00406</strain>
    </source>
</reference>
<comment type="caution">
    <text evidence="1">The sequence shown here is derived from an EMBL/GenBank/DDBJ whole genome shotgun (WGS) entry which is preliminary data.</text>
</comment>